<name>A0A538SXC1_UNCEI</name>
<protein>
    <submittedName>
        <fullName evidence="2">Tetratricopeptide repeat protein</fullName>
    </submittedName>
</protein>
<gene>
    <name evidence="2" type="ORF">E6K72_05655</name>
</gene>
<reference evidence="2 3" key="1">
    <citation type="journal article" date="2019" name="Nat. Microbiol.">
        <title>Mediterranean grassland soil C-N compound turnover is dependent on rainfall and depth, and is mediated by genomically divergent microorganisms.</title>
        <authorList>
            <person name="Diamond S."/>
            <person name="Andeer P.F."/>
            <person name="Li Z."/>
            <person name="Crits-Christoph A."/>
            <person name="Burstein D."/>
            <person name="Anantharaman K."/>
            <person name="Lane K.R."/>
            <person name="Thomas B.C."/>
            <person name="Pan C."/>
            <person name="Northen T.R."/>
            <person name="Banfield J.F."/>
        </authorList>
    </citation>
    <scope>NUCLEOTIDE SEQUENCE [LARGE SCALE GENOMIC DNA]</scope>
    <source>
        <strain evidence="2">WS_2</strain>
    </source>
</reference>
<dbReference type="Pfam" id="PF13432">
    <property type="entry name" value="TPR_16"/>
    <property type="match status" value="2"/>
</dbReference>
<feature type="repeat" description="TPR" evidence="1">
    <location>
        <begin position="184"/>
        <end position="217"/>
    </location>
</feature>
<evidence type="ECO:0000313" key="3">
    <source>
        <dbReference type="Proteomes" id="UP000317716"/>
    </source>
</evidence>
<dbReference type="Pfam" id="PF14559">
    <property type="entry name" value="TPR_19"/>
    <property type="match status" value="1"/>
</dbReference>
<keyword evidence="1" id="KW-0802">TPR repeat</keyword>
<dbReference type="InterPro" id="IPR019734">
    <property type="entry name" value="TPR_rpt"/>
</dbReference>
<dbReference type="AlphaFoldDB" id="A0A538SXC1"/>
<dbReference type="PANTHER" id="PTHR12558:SF13">
    <property type="entry name" value="CELL DIVISION CYCLE PROTEIN 27 HOMOLOG"/>
    <property type="match status" value="1"/>
</dbReference>
<organism evidence="2 3">
    <name type="scientific">Eiseniibacteriota bacterium</name>
    <dbReference type="NCBI Taxonomy" id="2212470"/>
    <lineage>
        <taxon>Bacteria</taxon>
        <taxon>Candidatus Eiseniibacteriota</taxon>
    </lineage>
</organism>
<dbReference type="SMART" id="SM00028">
    <property type="entry name" value="TPR"/>
    <property type="match status" value="4"/>
</dbReference>
<dbReference type="SUPFAM" id="SSF48452">
    <property type="entry name" value="TPR-like"/>
    <property type="match status" value="1"/>
</dbReference>
<feature type="repeat" description="TPR" evidence="1">
    <location>
        <begin position="337"/>
        <end position="370"/>
    </location>
</feature>
<feature type="repeat" description="TPR" evidence="1">
    <location>
        <begin position="225"/>
        <end position="258"/>
    </location>
</feature>
<accession>A0A538SXC1</accession>
<dbReference type="PANTHER" id="PTHR12558">
    <property type="entry name" value="CELL DIVISION CYCLE 16,23,27"/>
    <property type="match status" value="1"/>
</dbReference>
<comment type="caution">
    <text evidence="2">The sequence shown here is derived from an EMBL/GenBank/DDBJ whole genome shotgun (WGS) entry which is preliminary data.</text>
</comment>
<dbReference type="PROSITE" id="PS50005">
    <property type="entry name" value="TPR"/>
    <property type="match status" value="3"/>
</dbReference>
<evidence type="ECO:0000256" key="1">
    <source>
        <dbReference type="PROSITE-ProRule" id="PRU00339"/>
    </source>
</evidence>
<dbReference type="Gene3D" id="1.25.40.10">
    <property type="entry name" value="Tetratricopeptide repeat domain"/>
    <property type="match status" value="2"/>
</dbReference>
<evidence type="ECO:0000313" key="2">
    <source>
        <dbReference type="EMBL" id="TMQ56046.1"/>
    </source>
</evidence>
<sequence>MNVRGIGVGLALGSLVSLLLPGVAGARNPHCAGGIQYVVGGLRDKGAGNTEDYLRQMQKAVQQLEDCAAQDSTDYEALGYLGWAYAEIDSCGPAGRWFAKAIDGLNARGDKKKAEIAANNRDAYWVGKLNDGVSKINSAQTAYPDFMKKVDNDADKTLKAEAEKYYQQAIGSLTCASQLRPGNPQAYRNLGSVYLHMIDFPKAEKAFREGLKAAPDDSSLKAALKIARLNYANELSDEKRYDEAIAYFDDLIRGDPENPDLHSSLGTSYLNRAQTLQGDARKPDFKLAGASYQKAGEQKKDDPDLFFNSAVAFQNAGDQASAEAMWRAALKLRPNDAEIMSGLAGTLAELGKFPEAASLLRSAIDIAPKDKKLHRQLGGVYTKSSNNPKATEELMIFLALQNGQPAANAAVAAKAAPAGSEAAKTLASMGAPEELYPWEAQGEKYESWFYWSKKQAYHFKSGVLSAKSDWGGTSAATGSKN</sequence>
<dbReference type="EMBL" id="VBOS01000189">
    <property type="protein sequence ID" value="TMQ56046.1"/>
    <property type="molecule type" value="Genomic_DNA"/>
</dbReference>
<proteinExistence type="predicted"/>
<dbReference type="InterPro" id="IPR011990">
    <property type="entry name" value="TPR-like_helical_dom_sf"/>
</dbReference>
<dbReference type="Proteomes" id="UP000317716">
    <property type="component" value="Unassembled WGS sequence"/>
</dbReference>